<protein>
    <submittedName>
        <fullName evidence="2">Uncharacterized protein</fullName>
    </submittedName>
</protein>
<sequence length="320" mass="32622">MTRSFALLAAVAGLITSSLGTPTVEKRQLLPPSITQIISTLTSIGLIKDINVFITPQSLVDNTVSLNFDVQNTLPIEFTIDSLGTDAGLNSTVYATFSHTFPSPGLVVPALGTVNSGTIDGVTLPQGALATLGIIPFGELDLSDLSASTRQITISGAGGIPLPLSGLAESSVPTVYSPTPAEIANSLSLGLVKGINVVLSLQSLVTNTVSLNFDVQNTIPFEITIDQLGTDAGLNGTTFLTFQHSFPSPGLIVPALGSANSGNIDGVTLPQGALATFGIIPSQKLDLSSLTTSIRALTISGSGGIPIPLSGLSQSSVPTT</sequence>
<dbReference type="EMBL" id="MU155213">
    <property type="protein sequence ID" value="KAF9479403.1"/>
    <property type="molecule type" value="Genomic_DNA"/>
</dbReference>
<name>A0A9P5Z0Z5_9AGAR</name>
<feature type="signal peptide" evidence="1">
    <location>
        <begin position="1"/>
        <end position="20"/>
    </location>
</feature>
<comment type="caution">
    <text evidence="2">The sequence shown here is derived from an EMBL/GenBank/DDBJ whole genome shotgun (WGS) entry which is preliminary data.</text>
</comment>
<keyword evidence="3" id="KW-1185">Reference proteome</keyword>
<accession>A0A9P5Z0Z5</accession>
<reference evidence="2" key="1">
    <citation type="submission" date="2020-11" db="EMBL/GenBank/DDBJ databases">
        <authorList>
            <consortium name="DOE Joint Genome Institute"/>
            <person name="Ahrendt S."/>
            <person name="Riley R."/>
            <person name="Andreopoulos W."/>
            <person name="Labutti K."/>
            <person name="Pangilinan J."/>
            <person name="Ruiz-Duenas F.J."/>
            <person name="Barrasa J.M."/>
            <person name="Sanchez-Garcia M."/>
            <person name="Camarero S."/>
            <person name="Miyauchi S."/>
            <person name="Serrano A."/>
            <person name="Linde D."/>
            <person name="Babiker R."/>
            <person name="Drula E."/>
            <person name="Ayuso-Fernandez I."/>
            <person name="Pacheco R."/>
            <person name="Padilla G."/>
            <person name="Ferreira P."/>
            <person name="Barriuso J."/>
            <person name="Kellner H."/>
            <person name="Castanera R."/>
            <person name="Alfaro M."/>
            <person name="Ramirez L."/>
            <person name="Pisabarro A.G."/>
            <person name="Kuo A."/>
            <person name="Tritt A."/>
            <person name="Lipzen A."/>
            <person name="He G."/>
            <person name="Yan M."/>
            <person name="Ng V."/>
            <person name="Cullen D."/>
            <person name="Martin F."/>
            <person name="Rosso M.-N."/>
            <person name="Henrissat B."/>
            <person name="Hibbett D."/>
            <person name="Martinez A.T."/>
            <person name="Grigoriev I.V."/>
        </authorList>
    </citation>
    <scope>NUCLEOTIDE SEQUENCE</scope>
    <source>
        <strain evidence="2">CIRM-BRFM 674</strain>
    </source>
</reference>
<dbReference type="OrthoDB" id="3251634at2759"/>
<evidence type="ECO:0000313" key="2">
    <source>
        <dbReference type="EMBL" id="KAF9479403.1"/>
    </source>
</evidence>
<dbReference type="AlphaFoldDB" id="A0A9P5Z0Z5"/>
<organism evidence="2 3">
    <name type="scientific">Pholiota conissans</name>
    <dbReference type="NCBI Taxonomy" id="109636"/>
    <lineage>
        <taxon>Eukaryota</taxon>
        <taxon>Fungi</taxon>
        <taxon>Dikarya</taxon>
        <taxon>Basidiomycota</taxon>
        <taxon>Agaricomycotina</taxon>
        <taxon>Agaricomycetes</taxon>
        <taxon>Agaricomycetidae</taxon>
        <taxon>Agaricales</taxon>
        <taxon>Agaricineae</taxon>
        <taxon>Strophariaceae</taxon>
        <taxon>Pholiota</taxon>
    </lineage>
</organism>
<evidence type="ECO:0000256" key="1">
    <source>
        <dbReference type="SAM" id="SignalP"/>
    </source>
</evidence>
<evidence type="ECO:0000313" key="3">
    <source>
        <dbReference type="Proteomes" id="UP000807469"/>
    </source>
</evidence>
<gene>
    <name evidence="2" type="ORF">BDN70DRAFT_691519</name>
</gene>
<dbReference type="Proteomes" id="UP000807469">
    <property type="component" value="Unassembled WGS sequence"/>
</dbReference>
<feature type="chain" id="PRO_5040128542" evidence="1">
    <location>
        <begin position="21"/>
        <end position="320"/>
    </location>
</feature>
<proteinExistence type="predicted"/>
<keyword evidence="1" id="KW-0732">Signal</keyword>